<dbReference type="InterPro" id="IPR003430">
    <property type="entry name" value="Phenol_Hydrox"/>
</dbReference>
<dbReference type="OrthoDB" id="9806768at2"/>
<accession>A0A2R3QBN7</accession>
<dbReference type="Pfam" id="PF02332">
    <property type="entry name" value="Phenol_Hydrox"/>
    <property type="match status" value="1"/>
</dbReference>
<evidence type="ECO:0000313" key="3">
    <source>
        <dbReference type="EMBL" id="AVO49192.1"/>
    </source>
</evidence>
<dbReference type="SUPFAM" id="SSF47240">
    <property type="entry name" value="Ferritin-like"/>
    <property type="match status" value="1"/>
</dbReference>
<keyword evidence="1" id="KW-0560">Oxidoreductase</keyword>
<dbReference type="EMBL" id="CP027667">
    <property type="protein sequence ID" value="AVO49192.1"/>
    <property type="molecule type" value="Genomic_DNA"/>
</dbReference>
<evidence type="ECO:0000256" key="2">
    <source>
        <dbReference type="ARBA" id="ARBA00023033"/>
    </source>
</evidence>
<dbReference type="RefSeq" id="WP_106683625.1">
    <property type="nucleotide sequence ID" value="NZ_CP027667.1"/>
</dbReference>
<dbReference type="AlphaFoldDB" id="A0A2R3QBN7"/>
<evidence type="ECO:0000256" key="1">
    <source>
        <dbReference type="ARBA" id="ARBA00023002"/>
    </source>
</evidence>
<sequence length="329" mass="37079">MQIDLRTVSITPLRQTYANIAARQGDKPASRYLEGTMDVQPDANFHYRPTWDSERELFDTGRTALQMRDWYALKDPRQLYYGAYALARARMQETAEADFDFVETRELASGYDDAARRTALDFYVPLRHAAWGANMNGAYQCAYGYGTAITQTCLYAGMDQLGIAQYLTRLGLLLGTPGDLEAGKRAWLEAPAWQPLRRLVEDTWVTRDWFELFVAQNVALDGLLFGLAYREVDVALRERAGPTVSMLTRFQAEWFQDACKWVDAVIKVAAAESEDNQLLLSGWYARWRGRAHEALLPVAQLALGEGAEAALERVQAQLDARMKKAGLAV</sequence>
<evidence type="ECO:0000313" key="4">
    <source>
        <dbReference type="Proteomes" id="UP000237925"/>
    </source>
</evidence>
<protein>
    <submittedName>
        <fullName evidence="3">Phenol hydroxylase</fullName>
    </submittedName>
</protein>
<dbReference type="Proteomes" id="UP000237925">
    <property type="component" value="Chromosome"/>
</dbReference>
<dbReference type="PIRSF" id="PIRSF000040">
    <property type="entry name" value="MMOH_comp"/>
    <property type="match status" value="1"/>
</dbReference>
<dbReference type="GO" id="GO:0016709">
    <property type="term" value="F:oxidoreductase activity, acting on paired donors, with incorporation or reduction of molecular oxygen, NAD(P)H as one donor, and incorporation of one atom of oxygen"/>
    <property type="evidence" value="ECO:0007669"/>
    <property type="project" value="InterPro"/>
</dbReference>
<gene>
    <name evidence="3" type="ORF">C6568_07905</name>
</gene>
<name>A0A2R3QBN7_9BURK</name>
<dbReference type="InterPro" id="IPR009078">
    <property type="entry name" value="Ferritin-like_SF"/>
</dbReference>
<dbReference type="Gene3D" id="1.10.620.20">
    <property type="entry name" value="Ribonucleotide Reductase, subunit A"/>
    <property type="match status" value="1"/>
</dbReference>
<dbReference type="InterPro" id="IPR012348">
    <property type="entry name" value="RNR-like"/>
</dbReference>
<keyword evidence="4" id="KW-1185">Reference proteome</keyword>
<dbReference type="InterPro" id="IPR012078">
    <property type="entry name" value="MP_mOase_hydro"/>
</dbReference>
<dbReference type="KEGG" id="mela:C6568_07905"/>
<keyword evidence="2" id="KW-0503">Monooxygenase</keyword>
<proteinExistence type="predicted"/>
<reference evidence="3 4" key="1">
    <citation type="submission" date="2018-03" db="EMBL/GenBank/DDBJ databases">
        <title>Genome sequencing of Melaminivora sp.</title>
        <authorList>
            <person name="Kim S.-J."/>
            <person name="Heo J."/>
            <person name="Ahn J.-H."/>
            <person name="Kwon S.-W."/>
        </authorList>
    </citation>
    <scope>NUCLEOTIDE SEQUENCE [LARGE SCALE GENOMIC DNA]</scope>
    <source>
        <strain evidence="3 4">SC2-9</strain>
    </source>
</reference>
<organism evidence="3 4">
    <name type="scientific">Melaminivora suipulveris</name>
    <dbReference type="NCBI Taxonomy" id="2109913"/>
    <lineage>
        <taxon>Bacteria</taxon>
        <taxon>Pseudomonadati</taxon>
        <taxon>Pseudomonadota</taxon>
        <taxon>Betaproteobacteria</taxon>
        <taxon>Burkholderiales</taxon>
        <taxon>Comamonadaceae</taxon>
        <taxon>Melaminivora</taxon>
    </lineage>
</organism>